<sequence>MQQEPIEDQLICLTRRIACLEQAVEGLNETLETLVTALHRLVAWEMADNGEKPKPHASPKNDELLQIGRWVINKIVSLPTSRQKRALASFKLEPRANARSG</sequence>
<gene>
    <name evidence="2" type="ORF">J3U88_33255</name>
</gene>
<evidence type="ECO:0000313" key="3">
    <source>
        <dbReference type="Proteomes" id="UP000664417"/>
    </source>
</evidence>
<dbReference type="Proteomes" id="UP000664417">
    <property type="component" value="Unassembled WGS sequence"/>
</dbReference>
<dbReference type="AlphaFoldDB" id="A0A8J7QEV3"/>
<dbReference type="EMBL" id="JAFREP010000063">
    <property type="protein sequence ID" value="MBO1323382.1"/>
    <property type="molecule type" value="Genomic_DNA"/>
</dbReference>
<accession>A0A8J7QEV3</accession>
<organism evidence="2 3">
    <name type="scientific">Acanthopleuribacter pedis</name>
    <dbReference type="NCBI Taxonomy" id="442870"/>
    <lineage>
        <taxon>Bacteria</taxon>
        <taxon>Pseudomonadati</taxon>
        <taxon>Acidobacteriota</taxon>
        <taxon>Holophagae</taxon>
        <taxon>Acanthopleuribacterales</taxon>
        <taxon>Acanthopleuribacteraceae</taxon>
        <taxon>Acanthopleuribacter</taxon>
    </lineage>
</organism>
<keyword evidence="1" id="KW-0175">Coiled coil</keyword>
<evidence type="ECO:0000313" key="2">
    <source>
        <dbReference type="EMBL" id="MBO1323382.1"/>
    </source>
</evidence>
<keyword evidence="3" id="KW-1185">Reference proteome</keyword>
<evidence type="ECO:0000256" key="1">
    <source>
        <dbReference type="SAM" id="Coils"/>
    </source>
</evidence>
<dbReference type="RefSeq" id="WP_207863535.1">
    <property type="nucleotide sequence ID" value="NZ_JAFREP010000063.1"/>
</dbReference>
<comment type="caution">
    <text evidence="2">The sequence shown here is derived from an EMBL/GenBank/DDBJ whole genome shotgun (WGS) entry which is preliminary data.</text>
</comment>
<reference evidence="2" key="1">
    <citation type="submission" date="2021-03" db="EMBL/GenBank/DDBJ databases">
        <authorList>
            <person name="Wang G."/>
        </authorList>
    </citation>
    <scope>NUCLEOTIDE SEQUENCE</scope>
    <source>
        <strain evidence="2">KCTC 12899</strain>
    </source>
</reference>
<name>A0A8J7QEV3_9BACT</name>
<feature type="coiled-coil region" evidence="1">
    <location>
        <begin position="10"/>
        <end position="37"/>
    </location>
</feature>
<proteinExistence type="predicted"/>
<protein>
    <submittedName>
        <fullName evidence="2">Uncharacterized protein</fullName>
    </submittedName>
</protein>